<dbReference type="InterPro" id="IPR017871">
    <property type="entry name" value="ABC_transporter-like_CS"/>
</dbReference>
<sequence>MDTILTLKNISKIYPGTIALRKVNIEIKKGEVHGLIGKNGAGKSTLVGIIAGMVTPTEGEIFLEGKKFTTLSRISSRREKISIVPQEPQMVLEATVAENLFMPDYIKKHGRVDWKEMNQQTEKMIKAAEISIDVRKKARDLTVSEQQLLLVLKACYVENSKIIILDEASASLSHQDQKILYRIIEDKKQKGGTILFISHRTDELLDVCDRVTVLRDGRTMETKDCADLDMEKLAGMIVGEGFKFRSYREKEHSDHDVLLKVENFTRYGAYKDVSFDLYQGEILGLAGLRGSGRTEILKGIAGIEPPDIGEIEIKGLKTRFRRPSQSAKAGIAYLPEDRESEGLISILSVKENLVLNSLKKFAKVFHVSNKDERAFAYDLVKKFEVKTATIEQEVNQLSGGNKQKVVVSRIAAAEPKIFLLDEPTRGVDISAKDSILHIIKEKLDKDAGVIITAPGLEDLLLICDRILVLYKGQIVKEYHRGQVDEKELFMAIQG</sequence>
<dbReference type="AlphaFoldDB" id="A0A3G1KR93"/>
<name>A0A3G1KR93_FORW1</name>
<keyword evidence="4" id="KW-0677">Repeat</keyword>
<keyword evidence="7" id="KW-1278">Translocase</keyword>
<evidence type="ECO:0000256" key="1">
    <source>
        <dbReference type="ARBA" id="ARBA00022448"/>
    </source>
</evidence>
<dbReference type="PANTHER" id="PTHR43790">
    <property type="entry name" value="CARBOHYDRATE TRANSPORT ATP-BINDING PROTEIN MG119-RELATED"/>
    <property type="match status" value="1"/>
</dbReference>
<keyword evidence="5" id="KW-0547">Nucleotide-binding</keyword>
<dbReference type="GO" id="GO:0005524">
    <property type="term" value="F:ATP binding"/>
    <property type="evidence" value="ECO:0007669"/>
    <property type="project" value="UniProtKB-KW"/>
</dbReference>
<organism evidence="10 11">
    <name type="scientific">Formimonas warabiya</name>
    <dbReference type="NCBI Taxonomy" id="1761012"/>
    <lineage>
        <taxon>Bacteria</taxon>
        <taxon>Bacillati</taxon>
        <taxon>Bacillota</taxon>
        <taxon>Clostridia</taxon>
        <taxon>Eubacteriales</taxon>
        <taxon>Peptococcaceae</taxon>
        <taxon>Candidatus Formimonas</taxon>
    </lineage>
</organism>
<evidence type="ECO:0000259" key="9">
    <source>
        <dbReference type="PROSITE" id="PS50893"/>
    </source>
</evidence>
<evidence type="ECO:0000256" key="6">
    <source>
        <dbReference type="ARBA" id="ARBA00022840"/>
    </source>
</evidence>
<dbReference type="CDD" id="cd03215">
    <property type="entry name" value="ABC_Carb_Monos_II"/>
    <property type="match status" value="1"/>
</dbReference>
<keyword evidence="1" id="KW-0813">Transport</keyword>
<feature type="domain" description="ABC transporter" evidence="9">
    <location>
        <begin position="5"/>
        <end position="241"/>
    </location>
</feature>
<dbReference type="InterPro" id="IPR027417">
    <property type="entry name" value="P-loop_NTPase"/>
</dbReference>
<evidence type="ECO:0000313" key="10">
    <source>
        <dbReference type="EMBL" id="ATW24960.1"/>
    </source>
</evidence>
<keyword evidence="8" id="KW-0472">Membrane</keyword>
<dbReference type="InterPro" id="IPR003439">
    <property type="entry name" value="ABC_transporter-like_ATP-bd"/>
</dbReference>
<dbReference type="OrthoDB" id="9771863at2"/>
<dbReference type="SUPFAM" id="SSF52540">
    <property type="entry name" value="P-loop containing nucleoside triphosphate hydrolases"/>
    <property type="match status" value="2"/>
</dbReference>
<dbReference type="Proteomes" id="UP000323521">
    <property type="component" value="Chromosome"/>
</dbReference>
<feature type="domain" description="ABC transporter" evidence="9">
    <location>
        <begin position="252"/>
        <end position="494"/>
    </location>
</feature>
<proteinExistence type="predicted"/>
<gene>
    <name evidence="10" type="ORF">DCMF_09400</name>
</gene>
<dbReference type="SMART" id="SM00382">
    <property type="entry name" value="AAA"/>
    <property type="match status" value="2"/>
</dbReference>
<keyword evidence="11" id="KW-1185">Reference proteome</keyword>
<dbReference type="PROSITE" id="PS50893">
    <property type="entry name" value="ABC_TRANSPORTER_2"/>
    <property type="match status" value="2"/>
</dbReference>
<accession>A0A3G1KR93</accession>
<dbReference type="Gene3D" id="3.40.50.300">
    <property type="entry name" value="P-loop containing nucleotide triphosphate hydrolases"/>
    <property type="match status" value="2"/>
</dbReference>
<evidence type="ECO:0000313" key="11">
    <source>
        <dbReference type="Proteomes" id="UP000323521"/>
    </source>
</evidence>
<evidence type="ECO:0000256" key="2">
    <source>
        <dbReference type="ARBA" id="ARBA00022475"/>
    </source>
</evidence>
<evidence type="ECO:0000256" key="8">
    <source>
        <dbReference type="ARBA" id="ARBA00023136"/>
    </source>
</evidence>
<dbReference type="Pfam" id="PF00005">
    <property type="entry name" value="ABC_tran"/>
    <property type="match status" value="2"/>
</dbReference>
<dbReference type="GO" id="GO:0016887">
    <property type="term" value="F:ATP hydrolysis activity"/>
    <property type="evidence" value="ECO:0007669"/>
    <property type="project" value="InterPro"/>
</dbReference>
<evidence type="ECO:0000256" key="4">
    <source>
        <dbReference type="ARBA" id="ARBA00022737"/>
    </source>
</evidence>
<evidence type="ECO:0000256" key="5">
    <source>
        <dbReference type="ARBA" id="ARBA00022741"/>
    </source>
</evidence>
<protein>
    <submittedName>
        <fullName evidence="10">Sugar ABC transporter ATP-binding protein</fullName>
    </submittedName>
</protein>
<keyword evidence="6 10" id="KW-0067">ATP-binding</keyword>
<dbReference type="InterPro" id="IPR003593">
    <property type="entry name" value="AAA+_ATPase"/>
</dbReference>
<evidence type="ECO:0000256" key="3">
    <source>
        <dbReference type="ARBA" id="ARBA00022597"/>
    </source>
</evidence>
<reference evidence="10 11" key="1">
    <citation type="submission" date="2016-10" db="EMBL/GenBank/DDBJ databases">
        <title>Complete Genome Sequence of Peptococcaceae strain DCMF.</title>
        <authorList>
            <person name="Edwards R.J."/>
            <person name="Holland S.I."/>
            <person name="Deshpande N.P."/>
            <person name="Wong Y.K."/>
            <person name="Ertan H."/>
            <person name="Manefield M."/>
            <person name="Russell T.L."/>
            <person name="Lee M.J."/>
        </authorList>
    </citation>
    <scope>NUCLEOTIDE SEQUENCE [LARGE SCALE GENOMIC DNA]</scope>
    <source>
        <strain evidence="10 11">DCMF</strain>
    </source>
</reference>
<dbReference type="InterPro" id="IPR050107">
    <property type="entry name" value="ABC_carbohydrate_import_ATPase"/>
</dbReference>
<dbReference type="PANTHER" id="PTHR43790:SF3">
    <property type="entry name" value="D-ALLOSE IMPORT ATP-BINDING PROTEIN ALSA-RELATED"/>
    <property type="match status" value="1"/>
</dbReference>
<dbReference type="KEGG" id="fwa:DCMF_09400"/>
<dbReference type="PROSITE" id="PS00211">
    <property type="entry name" value="ABC_TRANSPORTER_1"/>
    <property type="match status" value="1"/>
</dbReference>
<keyword evidence="2" id="KW-1003">Cell membrane</keyword>
<dbReference type="RefSeq" id="WP_148134198.1">
    <property type="nucleotide sequence ID" value="NZ_CP017634.1"/>
</dbReference>
<evidence type="ECO:0000256" key="7">
    <source>
        <dbReference type="ARBA" id="ARBA00022967"/>
    </source>
</evidence>
<dbReference type="EMBL" id="CP017634">
    <property type="protein sequence ID" value="ATW24960.1"/>
    <property type="molecule type" value="Genomic_DNA"/>
</dbReference>
<dbReference type="CDD" id="cd03216">
    <property type="entry name" value="ABC_Carb_Monos_I"/>
    <property type="match status" value="1"/>
</dbReference>
<keyword evidence="3" id="KW-0762">Sugar transport</keyword>